<proteinExistence type="predicted"/>
<reference evidence="1" key="1">
    <citation type="submission" date="2022-08" db="EMBL/GenBank/DDBJ databases">
        <authorList>
            <person name="Dale J.L."/>
        </authorList>
    </citation>
    <scope>NUCLEOTIDE SEQUENCE</scope>
    <source>
        <strain evidence="1">2022EL-00758</strain>
    </source>
</reference>
<dbReference type="EMBL" id="JAPNMI010000003">
    <property type="protein sequence ID" value="MCY0789480.1"/>
    <property type="molecule type" value="Genomic_DNA"/>
</dbReference>
<dbReference type="AlphaFoldDB" id="A0A9Q4GT24"/>
<name>A0A9Q4GT24_MORMO</name>
<comment type="caution">
    <text evidence="1">The sequence shown here is derived from an EMBL/GenBank/DDBJ whole genome shotgun (WGS) entry which is preliminary data.</text>
</comment>
<evidence type="ECO:0008006" key="3">
    <source>
        <dbReference type="Google" id="ProtNLM"/>
    </source>
</evidence>
<organism evidence="1 2">
    <name type="scientific">Morganella morganii</name>
    <name type="common">Proteus morganii</name>
    <dbReference type="NCBI Taxonomy" id="582"/>
    <lineage>
        <taxon>Bacteria</taxon>
        <taxon>Pseudomonadati</taxon>
        <taxon>Pseudomonadota</taxon>
        <taxon>Gammaproteobacteria</taxon>
        <taxon>Enterobacterales</taxon>
        <taxon>Morganellaceae</taxon>
        <taxon>Morganella</taxon>
    </lineage>
</organism>
<dbReference type="OrthoDB" id="6465216at2"/>
<evidence type="ECO:0000313" key="2">
    <source>
        <dbReference type="Proteomes" id="UP001076655"/>
    </source>
</evidence>
<accession>A0A9Q4GT24</accession>
<protein>
    <recommendedName>
        <fullName evidence="3">Bacteriocin</fullName>
    </recommendedName>
</protein>
<evidence type="ECO:0000313" key="1">
    <source>
        <dbReference type="EMBL" id="MCY0789480.1"/>
    </source>
</evidence>
<gene>
    <name evidence="1" type="ORF">N0392_07235</name>
</gene>
<sequence>MKELSIQEIDAVSGAGFIKDSLTSVGGKVGDATFRAFVSFVNVKVPLLAQMNIGQKYPDLGKNLGSQIGGKVGGTIETGLTLLPGVGGLFKKILG</sequence>
<dbReference type="Proteomes" id="UP001076655">
    <property type="component" value="Unassembled WGS sequence"/>
</dbReference>
<dbReference type="RefSeq" id="WP_046893220.1">
    <property type="nucleotide sequence ID" value="NZ_BRRE01000003.1"/>
</dbReference>